<organism evidence="4 5">
    <name type="scientific">Daejeonella lutea</name>
    <dbReference type="NCBI Taxonomy" id="572036"/>
    <lineage>
        <taxon>Bacteria</taxon>
        <taxon>Pseudomonadati</taxon>
        <taxon>Bacteroidota</taxon>
        <taxon>Sphingobacteriia</taxon>
        <taxon>Sphingobacteriales</taxon>
        <taxon>Sphingobacteriaceae</taxon>
        <taxon>Daejeonella</taxon>
    </lineage>
</organism>
<dbReference type="Gene3D" id="3.40.50.720">
    <property type="entry name" value="NAD(P)-binding Rossmann-like Domain"/>
    <property type="match status" value="1"/>
</dbReference>
<dbReference type="Pfam" id="PF13460">
    <property type="entry name" value="NAD_binding_10"/>
    <property type="match status" value="1"/>
</dbReference>
<dbReference type="SUPFAM" id="SSF51735">
    <property type="entry name" value="NAD(P)-binding Rossmann-fold domains"/>
    <property type="match status" value="1"/>
</dbReference>
<dbReference type="RefSeq" id="WP_079702519.1">
    <property type="nucleotide sequence ID" value="NZ_FUYR01000002.1"/>
</dbReference>
<dbReference type="GO" id="GO:0009523">
    <property type="term" value="C:photosystem II"/>
    <property type="evidence" value="ECO:0007669"/>
    <property type="project" value="UniProtKB-KW"/>
</dbReference>
<dbReference type="EMBL" id="FUYR01000002">
    <property type="protein sequence ID" value="SKB63903.1"/>
    <property type="molecule type" value="Genomic_DNA"/>
</dbReference>
<dbReference type="PANTHER" id="PTHR47128:SF2">
    <property type="entry name" value="PROTEIN HIGH CHLOROPHYLL FLUORESCENCE PHENOTYPE 244, CHLOROPLASTIC"/>
    <property type="match status" value="1"/>
</dbReference>
<dbReference type="OrthoDB" id="9771302at2"/>
<keyword evidence="5" id="KW-1185">Reference proteome</keyword>
<evidence type="ECO:0000313" key="5">
    <source>
        <dbReference type="Proteomes" id="UP000189981"/>
    </source>
</evidence>
<evidence type="ECO:0000259" key="3">
    <source>
        <dbReference type="Pfam" id="PF13460"/>
    </source>
</evidence>
<dbReference type="PANTHER" id="PTHR47128">
    <property type="match status" value="1"/>
</dbReference>
<feature type="domain" description="NAD(P)-binding" evidence="3">
    <location>
        <begin position="7"/>
        <end position="173"/>
    </location>
</feature>
<protein>
    <submittedName>
        <fullName evidence="4">Uncharacterized conserved protein YbjT, contains NAD(P)-binding and DUF2867 domains</fullName>
    </submittedName>
</protein>
<dbReference type="STRING" id="572036.SAMN05661099_1973"/>
<evidence type="ECO:0000256" key="2">
    <source>
        <dbReference type="ARBA" id="ARBA00023276"/>
    </source>
</evidence>
<proteinExistence type="predicted"/>
<keyword evidence="1" id="KW-0602">Photosynthesis</keyword>
<evidence type="ECO:0000256" key="1">
    <source>
        <dbReference type="ARBA" id="ARBA00022531"/>
    </source>
</evidence>
<dbReference type="InterPro" id="IPR016040">
    <property type="entry name" value="NAD(P)-bd_dom"/>
</dbReference>
<evidence type="ECO:0000313" key="4">
    <source>
        <dbReference type="EMBL" id="SKB63903.1"/>
    </source>
</evidence>
<name>A0A1T5CX15_9SPHI</name>
<sequence length="248" mass="26809">MRILVIGATGLIGKNVAKKLTALGHDVVAGSPGAGIDIITGEGLTEALKGTEIVIDLSNSSSPDDETAISFFSQAGKTLIAAEKQGNIRHHVVLSIVGIDKALNIGYLRAKKGQEDNVRQSGIPYTIIRSTQFHEHVNTIIAVQSQGAEVHVSTVDYQPIAAEDVAELISQIALEQPLNGTVEIAGPERAPMNEIVSRYLAIRQDSTRTVVANDDDKYMHLDIPKSLLVPDGDYREGKVRFDEWSVYN</sequence>
<dbReference type="InterPro" id="IPR036291">
    <property type="entry name" value="NAD(P)-bd_dom_sf"/>
</dbReference>
<keyword evidence="2" id="KW-0604">Photosystem II</keyword>
<reference evidence="5" key="1">
    <citation type="submission" date="2017-02" db="EMBL/GenBank/DDBJ databases">
        <authorList>
            <person name="Varghese N."/>
            <person name="Submissions S."/>
        </authorList>
    </citation>
    <scope>NUCLEOTIDE SEQUENCE [LARGE SCALE GENOMIC DNA]</scope>
    <source>
        <strain evidence="5">DSM 22385</strain>
    </source>
</reference>
<gene>
    <name evidence="4" type="ORF">SAMN05661099_1973</name>
</gene>
<dbReference type="Proteomes" id="UP000189981">
    <property type="component" value="Unassembled WGS sequence"/>
</dbReference>
<dbReference type="InterPro" id="IPR044256">
    <property type="entry name" value="HCF244-like"/>
</dbReference>
<dbReference type="GO" id="GO:0015979">
    <property type="term" value="P:photosynthesis"/>
    <property type="evidence" value="ECO:0007669"/>
    <property type="project" value="UniProtKB-KW"/>
</dbReference>
<accession>A0A1T5CX15</accession>
<dbReference type="AlphaFoldDB" id="A0A1T5CX15"/>